<comment type="caution">
    <text evidence="2">The sequence shown here is derived from an EMBL/GenBank/DDBJ whole genome shotgun (WGS) entry which is preliminary data.</text>
</comment>
<feature type="compositionally biased region" description="Acidic residues" evidence="1">
    <location>
        <begin position="49"/>
        <end position="63"/>
    </location>
</feature>
<sequence>MDRDDPALPDISFGFPSDVPIQLDTSFVAMIHDAARESRDLTMAVGEAEAAEDEVPTEDDEAAADAVTATPTPSVPPSVAVSISGPPTDHSIPDTLSNLTNAVQSHEARLNKLENPSFCPSTASVSASFAATQAHEECIERHDHMDMRVTELESRLGEVERAQMNNDNDTATVTASSVVSVSASGAPLSTTASIVSRTPRTTSATDPAILNQLEALQERVSLLQQAALPSPSRPWQIEVVFLPFPLKGIWVEPSQFGSSGTIASANAAQRRQRGTTPSIGDADGEDEWMQTTLRADTPRLLPRACMPGRDIERRLRSRGLVQTVTVRGADAHSLHMAMVTAFGPLLRQMSSNNTTAANKSHRRSSSVSVVSQFLGLQQSWVPLRKVHKESRLRLLKRSEMLTPAVWDVGFMTASVVMKASGLHRLFVTQPGAYLQNRDAYTHGWSWQRLLRLISVFVAASDQQSTPSSFTVAL</sequence>
<feature type="compositionally biased region" description="Polar residues" evidence="1">
    <location>
        <begin position="264"/>
        <end position="278"/>
    </location>
</feature>
<evidence type="ECO:0000256" key="1">
    <source>
        <dbReference type="SAM" id="MobiDB-lite"/>
    </source>
</evidence>
<feature type="region of interest" description="Disordered" evidence="1">
    <location>
        <begin position="264"/>
        <end position="284"/>
    </location>
</feature>
<dbReference type="EMBL" id="CAWUHB010000025">
    <property type="protein sequence ID" value="CAK7222479.1"/>
    <property type="molecule type" value="Genomic_DNA"/>
</dbReference>
<proteinExistence type="predicted"/>
<feature type="region of interest" description="Disordered" evidence="1">
    <location>
        <begin position="42"/>
        <end position="79"/>
    </location>
</feature>
<protein>
    <recommendedName>
        <fullName evidence="4">GPI-anchored surface protein</fullName>
    </recommendedName>
</protein>
<feature type="compositionally biased region" description="Low complexity" evidence="1">
    <location>
        <begin position="64"/>
        <end position="79"/>
    </location>
</feature>
<organism evidence="2 3">
    <name type="scientific">Sporothrix curviconia</name>
    <dbReference type="NCBI Taxonomy" id="1260050"/>
    <lineage>
        <taxon>Eukaryota</taxon>
        <taxon>Fungi</taxon>
        <taxon>Dikarya</taxon>
        <taxon>Ascomycota</taxon>
        <taxon>Pezizomycotina</taxon>
        <taxon>Sordariomycetes</taxon>
        <taxon>Sordariomycetidae</taxon>
        <taxon>Ophiostomatales</taxon>
        <taxon>Ophiostomataceae</taxon>
        <taxon>Sporothrix</taxon>
    </lineage>
</organism>
<dbReference type="Proteomes" id="UP001642405">
    <property type="component" value="Unassembled WGS sequence"/>
</dbReference>
<evidence type="ECO:0000313" key="2">
    <source>
        <dbReference type="EMBL" id="CAK7222479.1"/>
    </source>
</evidence>
<evidence type="ECO:0008006" key="4">
    <source>
        <dbReference type="Google" id="ProtNLM"/>
    </source>
</evidence>
<name>A0ABP0BTL6_9PEZI</name>
<evidence type="ECO:0000313" key="3">
    <source>
        <dbReference type="Proteomes" id="UP001642405"/>
    </source>
</evidence>
<reference evidence="2 3" key="1">
    <citation type="submission" date="2024-01" db="EMBL/GenBank/DDBJ databases">
        <authorList>
            <person name="Allen C."/>
            <person name="Tagirdzhanova G."/>
        </authorList>
    </citation>
    <scope>NUCLEOTIDE SEQUENCE [LARGE SCALE GENOMIC DNA]</scope>
</reference>
<accession>A0ABP0BTL6</accession>
<gene>
    <name evidence="2" type="ORF">SCUCBS95973_004855</name>
</gene>
<keyword evidence="3" id="KW-1185">Reference proteome</keyword>